<keyword evidence="8 9" id="KW-0807">Transducer</keyword>
<dbReference type="Proteomes" id="UP000008792">
    <property type="component" value="Unassembled WGS sequence"/>
</dbReference>
<evidence type="ECO:0000256" key="1">
    <source>
        <dbReference type="ARBA" id="ARBA00004651"/>
    </source>
</evidence>
<evidence type="ECO:0000256" key="9">
    <source>
        <dbReference type="PIRNR" id="PIRNR038981"/>
    </source>
</evidence>
<gene>
    <name evidence="11" type="primary">Dvir\Gr64e</name>
    <name evidence="11" type="ORF">Dvir_GJ11737</name>
</gene>
<comment type="function">
    <text evidence="9">Plays a role in the sugar gustatory response.</text>
</comment>
<name>A0A0Q9WJE9_DROVI</name>
<dbReference type="EMBL" id="CH940647">
    <property type="protein sequence ID" value="KRF84714.1"/>
    <property type="molecule type" value="Genomic_DNA"/>
</dbReference>
<keyword evidence="7 9" id="KW-0675">Receptor</keyword>
<feature type="transmembrane region" description="Helical" evidence="10">
    <location>
        <begin position="242"/>
        <end position="260"/>
    </location>
</feature>
<dbReference type="GO" id="GO:0007165">
    <property type="term" value="P:signal transduction"/>
    <property type="evidence" value="ECO:0007669"/>
    <property type="project" value="UniProtKB-KW"/>
</dbReference>
<reference evidence="11 12" key="1">
    <citation type="journal article" date="2007" name="Nature">
        <title>Evolution of genes and genomes on the Drosophila phylogeny.</title>
        <authorList>
            <consortium name="Drosophila 12 Genomes Consortium"/>
            <person name="Clark A.G."/>
            <person name="Eisen M.B."/>
            <person name="Smith D.R."/>
            <person name="Bergman C.M."/>
            <person name="Oliver B."/>
            <person name="Markow T.A."/>
            <person name="Kaufman T.C."/>
            <person name="Kellis M."/>
            <person name="Gelbart W."/>
            <person name="Iyer V.N."/>
            <person name="Pollard D.A."/>
            <person name="Sackton T.B."/>
            <person name="Larracuente A.M."/>
            <person name="Singh N.D."/>
            <person name="Abad J.P."/>
            <person name="Abt D.N."/>
            <person name="Adryan B."/>
            <person name="Aguade M."/>
            <person name="Akashi H."/>
            <person name="Anderson W.W."/>
            <person name="Aquadro C.F."/>
            <person name="Ardell D.H."/>
            <person name="Arguello R."/>
            <person name="Artieri C.G."/>
            <person name="Barbash D.A."/>
            <person name="Barker D."/>
            <person name="Barsanti P."/>
            <person name="Batterham P."/>
            <person name="Batzoglou S."/>
            <person name="Begun D."/>
            <person name="Bhutkar A."/>
            <person name="Blanco E."/>
            <person name="Bosak S.A."/>
            <person name="Bradley R.K."/>
            <person name="Brand A.D."/>
            <person name="Brent M.R."/>
            <person name="Brooks A.N."/>
            <person name="Brown R.H."/>
            <person name="Butlin R.K."/>
            <person name="Caggese C."/>
            <person name="Calvi B.R."/>
            <person name="Bernardo de Carvalho A."/>
            <person name="Caspi A."/>
            <person name="Castrezana S."/>
            <person name="Celniker S.E."/>
            <person name="Chang J.L."/>
            <person name="Chapple C."/>
            <person name="Chatterji S."/>
            <person name="Chinwalla A."/>
            <person name="Civetta A."/>
            <person name="Clifton S.W."/>
            <person name="Comeron J.M."/>
            <person name="Costello J.C."/>
            <person name="Coyne J.A."/>
            <person name="Daub J."/>
            <person name="David R.G."/>
            <person name="Delcher A.L."/>
            <person name="Delehaunty K."/>
            <person name="Do C.B."/>
            <person name="Ebling H."/>
            <person name="Edwards K."/>
            <person name="Eickbush T."/>
            <person name="Evans J.D."/>
            <person name="Filipski A."/>
            <person name="Findeiss S."/>
            <person name="Freyhult E."/>
            <person name="Fulton L."/>
            <person name="Fulton R."/>
            <person name="Garcia A.C."/>
            <person name="Gardiner A."/>
            <person name="Garfield D.A."/>
            <person name="Garvin B.E."/>
            <person name="Gibson G."/>
            <person name="Gilbert D."/>
            <person name="Gnerre S."/>
            <person name="Godfrey J."/>
            <person name="Good R."/>
            <person name="Gotea V."/>
            <person name="Gravely B."/>
            <person name="Greenberg A.J."/>
            <person name="Griffiths-Jones S."/>
            <person name="Gross S."/>
            <person name="Guigo R."/>
            <person name="Gustafson E.A."/>
            <person name="Haerty W."/>
            <person name="Hahn M.W."/>
            <person name="Halligan D.L."/>
            <person name="Halpern A.L."/>
            <person name="Halter G.M."/>
            <person name="Han M.V."/>
            <person name="Heger A."/>
            <person name="Hillier L."/>
            <person name="Hinrichs A.S."/>
            <person name="Holmes I."/>
            <person name="Hoskins R.A."/>
            <person name="Hubisz M.J."/>
            <person name="Hultmark D."/>
            <person name="Huntley M.A."/>
            <person name="Jaffe D.B."/>
            <person name="Jagadeeshan S."/>
            <person name="Jeck W.R."/>
            <person name="Johnson J."/>
            <person name="Jones C.D."/>
            <person name="Jordan W.C."/>
            <person name="Karpen G.H."/>
            <person name="Kataoka E."/>
            <person name="Keightley P.D."/>
            <person name="Kheradpour P."/>
            <person name="Kirkness E.F."/>
            <person name="Koerich L.B."/>
            <person name="Kristiansen K."/>
            <person name="Kudrna D."/>
            <person name="Kulathinal R.J."/>
            <person name="Kumar S."/>
            <person name="Kwok R."/>
            <person name="Lander E."/>
            <person name="Langley C.H."/>
            <person name="Lapoint R."/>
            <person name="Lazzaro B.P."/>
            <person name="Lee S.J."/>
            <person name="Levesque L."/>
            <person name="Li R."/>
            <person name="Lin C.F."/>
            <person name="Lin M.F."/>
            <person name="Lindblad-Toh K."/>
            <person name="Llopart A."/>
            <person name="Long M."/>
            <person name="Low L."/>
            <person name="Lozovsky E."/>
            <person name="Lu J."/>
            <person name="Luo M."/>
            <person name="Machado C.A."/>
            <person name="Makalowski W."/>
            <person name="Marzo M."/>
            <person name="Matsuda M."/>
            <person name="Matzkin L."/>
            <person name="McAllister B."/>
            <person name="McBride C.S."/>
            <person name="McKernan B."/>
            <person name="McKernan K."/>
            <person name="Mendez-Lago M."/>
            <person name="Minx P."/>
            <person name="Mollenhauer M.U."/>
            <person name="Montooth K."/>
            <person name="Mount S.M."/>
            <person name="Mu X."/>
            <person name="Myers E."/>
            <person name="Negre B."/>
            <person name="Newfeld S."/>
            <person name="Nielsen R."/>
            <person name="Noor M.A."/>
            <person name="O'Grady P."/>
            <person name="Pachter L."/>
            <person name="Papaceit M."/>
            <person name="Parisi M.J."/>
            <person name="Parisi M."/>
            <person name="Parts L."/>
            <person name="Pedersen J.S."/>
            <person name="Pesole G."/>
            <person name="Phillippy A.M."/>
            <person name="Ponting C.P."/>
            <person name="Pop M."/>
            <person name="Porcelli D."/>
            <person name="Powell J.R."/>
            <person name="Prohaska S."/>
            <person name="Pruitt K."/>
            <person name="Puig M."/>
            <person name="Quesneville H."/>
            <person name="Ram K.R."/>
            <person name="Rand D."/>
            <person name="Rasmussen M.D."/>
            <person name="Reed L.K."/>
            <person name="Reenan R."/>
            <person name="Reily A."/>
            <person name="Remington K.A."/>
            <person name="Rieger T.T."/>
            <person name="Ritchie M.G."/>
            <person name="Robin C."/>
            <person name="Rogers Y.H."/>
            <person name="Rohde C."/>
            <person name="Rozas J."/>
            <person name="Rubenfield M.J."/>
            <person name="Ruiz A."/>
            <person name="Russo S."/>
            <person name="Salzberg S.L."/>
            <person name="Sanchez-Gracia A."/>
            <person name="Saranga D.J."/>
            <person name="Sato H."/>
            <person name="Schaeffer S.W."/>
            <person name="Schatz M.C."/>
            <person name="Schlenke T."/>
            <person name="Schwartz R."/>
            <person name="Segarra C."/>
            <person name="Singh R.S."/>
            <person name="Sirot L."/>
            <person name="Sirota M."/>
            <person name="Sisneros N.B."/>
            <person name="Smith C.D."/>
            <person name="Smith T.F."/>
            <person name="Spieth J."/>
            <person name="Stage D.E."/>
            <person name="Stark A."/>
            <person name="Stephan W."/>
            <person name="Strausberg R.L."/>
            <person name="Strempel S."/>
            <person name="Sturgill D."/>
            <person name="Sutton G."/>
            <person name="Sutton G.G."/>
            <person name="Tao W."/>
            <person name="Teichmann S."/>
            <person name="Tobari Y.N."/>
            <person name="Tomimura Y."/>
            <person name="Tsolas J.M."/>
            <person name="Valente V.L."/>
            <person name="Venter E."/>
            <person name="Venter J.C."/>
            <person name="Vicario S."/>
            <person name="Vieira F.G."/>
            <person name="Vilella A.J."/>
            <person name="Villasante A."/>
            <person name="Walenz B."/>
            <person name="Wang J."/>
            <person name="Wasserman M."/>
            <person name="Watts T."/>
            <person name="Wilson D."/>
            <person name="Wilson R.K."/>
            <person name="Wing R.A."/>
            <person name="Wolfner M.F."/>
            <person name="Wong A."/>
            <person name="Wong G.K."/>
            <person name="Wu C.I."/>
            <person name="Wu G."/>
            <person name="Yamamoto D."/>
            <person name="Yang H.P."/>
            <person name="Yang S.P."/>
            <person name="Yorke J.A."/>
            <person name="Yoshida K."/>
            <person name="Zdobnov E."/>
            <person name="Zhang P."/>
            <person name="Zhang Y."/>
            <person name="Zimin A.V."/>
            <person name="Baldwin J."/>
            <person name="Abdouelleil A."/>
            <person name="Abdulkadir J."/>
            <person name="Abebe A."/>
            <person name="Abera B."/>
            <person name="Abreu J."/>
            <person name="Acer S.C."/>
            <person name="Aftuck L."/>
            <person name="Alexander A."/>
            <person name="An P."/>
            <person name="Anderson E."/>
            <person name="Anderson S."/>
            <person name="Arachi H."/>
            <person name="Azer M."/>
            <person name="Bachantsang P."/>
            <person name="Barry A."/>
            <person name="Bayul T."/>
            <person name="Berlin A."/>
            <person name="Bessette D."/>
            <person name="Bloom T."/>
            <person name="Blye J."/>
            <person name="Boguslavskiy L."/>
            <person name="Bonnet C."/>
            <person name="Boukhgalter B."/>
            <person name="Bourzgui I."/>
            <person name="Brown A."/>
            <person name="Cahill P."/>
            <person name="Channer S."/>
            <person name="Cheshatsang Y."/>
            <person name="Chuda L."/>
            <person name="Citroen M."/>
            <person name="Collymore A."/>
            <person name="Cooke P."/>
            <person name="Costello M."/>
            <person name="D'Aco K."/>
            <person name="Daza R."/>
            <person name="De Haan G."/>
            <person name="DeGray S."/>
            <person name="DeMaso C."/>
            <person name="Dhargay N."/>
            <person name="Dooley K."/>
            <person name="Dooley E."/>
            <person name="Doricent M."/>
            <person name="Dorje P."/>
            <person name="Dorjee K."/>
            <person name="Dupes A."/>
            <person name="Elong R."/>
            <person name="Falk J."/>
            <person name="Farina A."/>
            <person name="Faro S."/>
            <person name="Ferguson D."/>
            <person name="Fisher S."/>
            <person name="Foley C.D."/>
            <person name="Franke A."/>
            <person name="Friedrich D."/>
            <person name="Gadbois L."/>
            <person name="Gearin G."/>
            <person name="Gearin C.R."/>
            <person name="Giannoukos G."/>
            <person name="Goode T."/>
            <person name="Graham J."/>
            <person name="Grandbois E."/>
            <person name="Grewal S."/>
            <person name="Gyaltsen K."/>
            <person name="Hafez N."/>
            <person name="Hagos B."/>
            <person name="Hall J."/>
            <person name="Henson C."/>
            <person name="Hollinger A."/>
            <person name="Honan T."/>
            <person name="Huard M.D."/>
            <person name="Hughes L."/>
            <person name="Hurhula B."/>
            <person name="Husby M.E."/>
            <person name="Kamat A."/>
            <person name="Kanga B."/>
            <person name="Kashin S."/>
            <person name="Khazanovich D."/>
            <person name="Kisner P."/>
            <person name="Lance K."/>
            <person name="Lara M."/>
            <person name="Lee W."/>
            <person name="Lennon N."/>
            <person name="Letendre F."/>
            <person name="LeVine R."/>
            <person name="Lipovsky A."/>
            <person name="Liu X."/>
            <person name="Liu J."/>
            <person name="Liu S."/>
            <person name="Lokyitsang T."/>
            <person name="Lokyitsang Y."/>
            <person name="Lubonja R."/>
            <person name="Lui A."/>
            <person name="MacDonald P."/>
            <person name="Magnisalis V."/>
            <person name="Maru K."/>
            <person name="Matthews C."/>
            <person name="McCusker W."/>
            <person name="McDonough S."/>
            <person name="Mehta T."/>
            <person name="Meldrim J."/>
            <person name="Meneus L."/>
            <person name="Mihai O."/>
            <person name="Mihalev A."/>
            <person name="Mihova T."/>
            <person name="Mittelman R."/>
            <person name="Mlenga V."/>
            <person name="Montmayeur A."/>
            <person name="Mulrain L."/>
            <person name="Navidi A."/>
            <person name="Naylor J."/>
            <person name="Negash T."/>
            <person name="Nguyen T."/>
            <person name="Nguyen N."/>
            <person name="Nicol R."/>
            <person name="Norbu C."/>
            <person name="Norbu N."/>
            <person name="Novod N."/>
            <person name="O'Neill B."/>
            <person name="Osman S."/>
            <person name="Markiewicz E."/>
            <person name="Oyono O.L."/>
            <person name="Patti C."/>
            <person name="Phunkhang P."/>
            <person name="Pierre F."/>
            <person name="Priest M."/>
            <person name="Raghuraman S."/>
            <person name="Rege F."/>
            <person name="Reyes R."/>
            <person name="Rise C."/>
            <person name="Rogov P."/>
            <person name="Ross K."/>
            <person name="Ryan E."/>
            <person name="Settipalli S."/>
            <person name="Shea T."/>
            <person name="Sherpa N."/>
            <person name="Shi L."/>
            <person name="Shih D."/>
            <person name="Sparrow T."/>
            <person name="Spaulding J."/>
            <person name="Stalker J."/>
            <person name="Stange-Thomann N."/>
            <person name="Stavropoulos S."/>
            <person name="Stone C."/>
            <person name="Strader C."/>
            <person name="Tesfaye S."/>
            <person name="Thomson T."/>
            <person name="Thoulutsang Y."/>
            <person name="Thoulutsang D."/>
            <person name="Topham K."/>
            <person name="Topping I."/>
            <person name="Tsamla T."/>
            <person name="Vassiliev H."/>
            <person name="Vo A."/>
            <person name="Wangchuk T."/>
            <person name="Wangdi T."/>
            <person name="Weiand M."/>
            <person name="Wilkinson J."/>
            <person name="Wilson A."/>
            <person name="Yadav S."/>
            <person name="Young G."/>
            <person name="Yu Q."/>
            <person name="Zembek L."/>
            <person name="Zhong D."/>
            <person name="Zimmer A."/>
            <person name="Zwirko Z."/>
            <person name="Jaffe D.B."/>
            <person name="Alvarez P."/>
            <person name="Brockman W."/>
            <person name="Butler J."/>
            <person name="Chin C."/>
            <person name="Gnerre S."/>
            <person name="Grabherr M."/>
            <person name="Kleber M."/>
            <person name="Mauceli E."/>
            <person name="MacCallum I."/>
        </authorList>
    </citation>
    <scope>NUCLEOTIDE SEQUENCE [LARGE SCALE GENOMIC DNA]</scope>
    <source>
        <strain evidence="12">Tucson 15010-1051.87</strain>
    </source>
</reference>
<keyword evidence="5 10" id="KW-1133">Transmembrane helix</keyword>
<dbReference type="GO" id="GO:0005886">
    <property type="term" value="C:plasma membrane"/>
    <property type="evidence" value="ECO:0007669"/>
    <property type="project" value="UniProtKB-SubCell"/>
</dbReference>
<evidence type="ECO:0000256" key="2">
    <source>
        <dbReference type="ARBA" id="ARBA00005327"/>
    </source>
</evidence>
<protein>
    <recommendedName>
        <fullName evidence="9">Gustatory receptor</fullName>
    </recommendedName>
</protein>
<comment type="subcellular location">
    <subcellularLocation>
        <location evidence="1">Cell membrane</location>
        <topology evidence="1">Multi-pass membrane protein</topology>
    </subcellularLocation>
</comment>
<keyword evidence="3" id="KW-1003">Cell membrane</keyword>
<dbReference type="PANTHER" id="PTHR21421:SF29">
    <property type="entry name" value="GUSTATORY RECEPTOR 5A FOR TREHALOSE-RELATED"/>
    <property type="match status" value="1"/>
</dbReference>
<dbReference type="AlphaFoldDB" id="A0A0Q9WJE9"/>
<evidence type="ECO:0000313" key="11">
    <source>
        <dbReference type="EMBL" id="KRF84714.1"/>
    </source>
</evidence>
<evidence type="ECO:0000256" key="7">
    <source>
        <dbReference type="ARBA" id="ARBA00023170"/>
    </source>
</evidence>
<feature type="transmembrane region" description="Helical" evidence="10">
    <location>
        <begin position="369"/>
        <end position="391"/>
    </location>
</feature>
<evidence type="ECO:0000256" key="3">
    <source>
        <dbReference type="ARBA" id="ARBA00022475"/>
    </source>
</evidence>
<accession>A0A0Q9WJE9</accession>
<evidence type="ECO:0000256" key="5">
    <source>
        <dbReference type="ARBA" id="ARBA00022989"/>
    </source>
</evidence>
<feature type="transmembrane region" description="Helical" evidence="10">
    <location>
        <begin position="122"/>
        <end position="143"/>
    </location>
</feature>
<keyword evidence="4 10" id="KW-0812">Transmembrane</keyword>
<organism evidence="11 12">
    <name type="scientific">Drosophila virilis</name>
    <name type="common">Fruit fly</name>
    <dbReference type="NCBI Taxonomy" id="7244"/>
    <lineage>
        <taxon>Eukaryota</taxon>
        <taxon>Metazoa</taxon>
        <taxon>Ecdysozoa</taxon>
        <taxon>Arthropoda</taxon>
        <taxon>Hexapoda</taxon>
        <taxon>Insecta</taxon>
        <taxon>Pterygota</taxon>
        <taxon>Neoptera</taxon>
        <taxon>Endopterygota</taxon>
        <taxon>Diptera</taxon>
        <taxon>Brachycera</taxon>
        <taxon>Muscomorpha</taxon>
        <taxon>Ephydroidea</taxon>
        <taxon>Drosophilidae</taxon>
        <taxon>Drosophila</taxon>
    </lineage>
</organism>
<dbReference type="PANTHER" id="PTHR21421">
    <property type="entry name" value="GUSTATORY RECEPTOR"/>
    <property type="match status" value="1"/>
</dbReference>
<dbReference type="OrthoDB" id="5800391at2759"/>
<dbReference type="PIRSF" id="PIRSF038981">
    <property type="entry name" value="GRP"/>
    <property type="match status" value="1"/>
</dbReference>
<keyword evidence="6 10" id="KW-0472">Membrane</keyword>
<feature type="transmembrane region" description="Helical" evidence="10">
    <location>
        <begin position="272"/>
        <end position="294"/>
    </location>
</feature>
<dbReference type="Pfam" id="PF06151">
    <property type="entry name" value="Trehalose_recp"/>
    <property type="match status" value="1"/>
</dbReference>
<proteinExistence type="inferred from homology"/>
<feature type="transmembrane region" description="Helical" evidence="10">
    <location>
        <begin position="201"/>
        <end position="222"/>
    </location>
</feature>
<evidence type="ECO:0000256" key="4">
    <source>
        <dbReference type="ARBA" id="ARBA00022692"/>
    </source>
</evidence>
<dbReference type="InterPro" id="IPR009318">
    <property type="entry name" value="Gustatory_rcpt"/>
</dbReference>
<comment type="similarity">
    <text evidence="2">Belongs to the insect chemoreceptor superfamily. Gustatory receptor (GR) family. Gr5a subfamily.</text>
</comment>
<keyword evidence="12" id="KW-1185">Reference proteome</keyword>
<feature type="transmembrane region" description="Helical" evidence="10">
    <location>
        <begin position="155"/>
        <end position="180"/>
    </location>
</feature>
<evidence type="ECO:0000256" key="8">
    <source>
        <dbReference type="ARBA" id="ARBA00023224"/>
    </source>
</evidence>
<evidence type="ECO:0000256" key="10">
    <source>
        <dbReference type="SAM" id="Phobius"/>
    </source>
</evidence>
<sequence>MARTIGDATRRRKSVALINFWRAARVDCDTNISGTQSNAVLKHKPRVRWIRRRPNADKLHQRKVKEVLQRANREDYVHNGSFLEAIKPVLIIAQVFALMPVRGITSKHAEDLSFSWMSLRSCYSMIVIVSFGIVSGFMALFVMRINFDFDSVQTLIFYGSIFAISLAFFQLATKWPAVALEWQMVESQLPKLRTEKERSALAFHIRMIILIAMMCSLVEHILSMLSSIYYVNACPVLPNQPINSYLFINFSMFFTFVDYTPFLGLIGKVINVLATFAWSFNDIFVMAVSVSLAARFRQLNDYMLREARLPTTVDYWIQCRINFRNLCKLCSVLDDAISIITLLCFSNNLYFICGKILKSLQKKPSASHTVYFWFSLGYLLCRTLILSLYSASVNDESKRPLRIFQLVPRQFWSSEVMGLYMKILEARLKSKRLKPGIPVYFSI</sequence>
<dbReference type="GO" id="GO:0033041">
    <property type="term" value="F:sweet taste receptor activity"/>
    <property type="evidence" value="ECO:0007669"/>
    <property type="project" value="TreeGrafter"/>
</dbReference>
<evidence type="ECO:0000256" key="6">
    <source>
        <dbReference type="ARBA" id="ARBA00023136"/>
    </source>
</evidence>
<evidence type="ECO:0000313" key="12">
    <source>
        <dbReference type="Proteomes" id="UP000008792"/>
    </source>
</evidence>